<organism evidence="3 4">
    <name type="scientific">Flavobacterium flavipigmentatum</name>
    <dbReference type="NCBI Taxonomy" id="2893884"/>
    <lineage>
        <taxon>Bacteria</taxon>
        <taxon>Pseudomonadati</taxon>
        <taxon>Bacteroidota</taxon>
        <taxon>Flavobacteriia</taxon>
        <taxon>Flavobacteriales</taxon>
        <taxon>Flavobacteriaceae</taxon>
        <taxon>Flavobacterium</taxon>
    </lineage>
</organism>
<feature type="transmembrane region" description="Helical" evidence="1">
    <location>
        <begin position="130"/>
        <end position="153"/>
    </location>
</feature>
<feature type="transmembrane region" description="Helical" evidence="1">
    <location>
        <begin position="160"/>
        <end position="181"/>
    </location>
</feature>
<keyword evidence="5" id="KW-1185">Reference proteome</keyword>
<feature type="transmembrane region" description="Helical" evidence="1">
    <location>
        <begin position="21"/>
        <end position="40"/>
    </location>
</feature>
<evidence type="ECO:0000313" key="4">
    <source>
        <dbReference type="Proteomes" id="UP001270053"/>
    </source>
</evidence>
<dbReference type="EMBL" id="JAWXVH010000001">
    <property type="protein sequence ID" value="MDX6185001.1"/>
    <property type="molecule type" value="Genomic_DNA"/>
</dbReference>
<evidence type="ECO:0000313" key="2">
    <source>
        <dbReference type="EMBL" id="MDX6181399.1"/>
    </source>
</evidence>
<feature type="transmembrane region" description="Helical" evidence="1">
    <location>
        <begin position="46"/>
        <end position="69"/>
    </location>
</feature>
<name>A0AAJ2S6V2_9FLAO</name>
<sequence>MLEQSVLQVPNSIGKKISASLIFCLEVSALLLLLGNGGNIKWMPPILVFSLIGVSLVSALFFPFVWHYLDRKQKIDSAKVYGFLYSAIRYCIAFNMAAFGWKKFYGLQFIVPTGISNMPMNQQSGEWLTWFYFGYSHGFGIIIAVMQIVGGYLLLSRKTLFIGALILFSLLLNLTLINIFYQMNAGALMQSILLLIGVTFLIILEHKKWIEFFLKTKSSLPTLSSKSLFVKNVLRSSAVILSLLFTMYLKSLMK</sequence>
<reference evidence="3 5" key="1">
    <citation type="submission" date="2023-11" db="EMBL/GenBank/DDBJ databases">
        <title>Unpublished Manusciprt.</title>
        <authorList>
            <person name="Saticioglu I.B."/>
            <person name="Ay H."/>
            <person name="Ajmi N."/>
            <person name="Altun S."/>
            <person name="Duman M."/>
        </authorList>
    </citation>
    <scope>NUCLEOTIDE SEQUENCE</scope>
    <source>
        <strain evidence="2 5">Fl-33</strain>
        <strain evidence="3">Fl-77</strain>
    </source>
</reference>
<proteinExistence type="predicted"/>
<evidence type="ECO:0000313" key="5">
    <source>
        <dbReference type="Proteomes" id="UP001278738"/>
    </source>
</evidence>
<accession>A0AAJ2S6V2</accession>
<dbReference type="Proteomes" id="UP001270053">
    <property type="component" value="Unassembled WGS sequence"/>
</dbReference>
<dbReference type="AlphaFoldDB" id="A0AAJ2S6V2"/>
<keyword evidence="1" id="KW-0812">Transmembrane</keyword>
<evidence type="ECO:0000313" key="3">
    <source>
        <dbReference type="EMBL" id="MDX6185001.1"/>
    </source>
</evidence>
<evidence type="ECO:0000256" key="1">
    <source>
        <dbReference type="SAM" id="Phobius"/>
    </source>
</evidence>
<dbReference type="EMBL" id="JAWXVG010000001">
    <property type="protein sequence ID" value="MDX6181399.1"/>
    <property type="molecule type" value="Genomic_DNA"/>
</dbReference>
<comment type="caution">
    <text evidence="3">The sequence shown here is derived from an EMBL/GenBank/DDBJ whole genome shotgun (WGS) entry which is preliminary data.</text>
</comment>
<feature type="transmembrane region" description="Helical" evidence="1">
    <location>
        <begin position="187"/>
        <end position="207"/>
    </location>
</feature>
<dbReference type="RefSeq" id="WP_229975982.1">
    <property type="nucleotide sequence ID" value="NZ_CP087133.1"/>
</dbReference>
<keyword evidence="1" id="KW-1133">Transmembrane helix</keyword>
<feature type="transmembrane region" description="Helical" evidence="1">
    <location>
        <begin position="81"/>
        <end position="101"/>
    </location>
</feature>
<keyword evidence="1" id="KW-0472">Membrane</keyword>
<gene>
    <name evidence="2" type="ORF">SGQ18_04495</name>
    <name evidence="3" type="ORF">SGQ44_04505</name>
</gene>
<dbReference type="Proteomes" id="UP001278738">
    <property type="component" value="Unassembled WGS sequence"/>
</dbReference>
<protein>
    <submittedName>
        <fullName evidence="3">Uncharacterized protein</fullName>
    </submittedName>
</protein>